<keyword evidence="1" id="KW-0479">Metal-binding</keyword>
<evidence type="ECO:0000256" key="5">
    <source>
        <dbReference type="SAM" id="MobiDB-lite"/>
    </source>
</evidence>
<proteinExistence type="predicted"/>
<dbReference type="SUPFAM" id="SSF57850">
    <property type="entry name" value="RING/U-box"/>
    <property type="match status" value="1"/>
</dbReference>
<dbReference type="InterPro" id="IPR001965">
    <property type="entry name" value="Znf_PHD"/>
</dbReference>
<feature type="domain" description="PHD-type" evidence="6">
    <location>
        <begin position="263"/>
        <end position="312"/>
    </location>
</feature>
<dbReference type="PROSITE" id="PS50089">
    <property type="entry name" value="ZF_RING_2"/>
    <property type="match status" value="1"/>
</dbReference>
<dbReference type="EMBL" id="AUSU01003671">
    <property type="protein sequence ID" value="EPS66461.1"/>
    <property type="molecule type" value="Genomic_DNA"/>
</dbReference>
<name>S8CNT9_9LAMI</name>
<dbReference type="InterPro" id="IPR011011">
    <property type="entry name" value="Znf_FYVE_PHD"/>
</dbReference>
<protein>
    <recommendedName>
        <fullName evidence="10">PHD-type domain-containing protein</fullName>
    </recommendedName>
</protein>
<dbReference type="PANTHER" id="PTHR47177">
    <property type="entry name" value="F18C1.6 PROTEIN"/>
    <property type="match status" value="1"/>
</dbReference>
<feature type="region of interest" description="Disordered" evidence="5">
    <location>
        <begin position="355"/>
        <end position="380"/>
    </location>
</feature>
<dbReference type="InterPro" id="IPR017907">
    <property type="entry name" value="Znf_RING_CS"/>
</dbReference>
<dbReference type="InterPro" id="IPR058746">
    <property type="entry name" value="Znf_RING-type_Topors"/>
</dbReference>
<dbReference type="GO" id="GO:0008270">
    <property type="term" value="F:zinc ion binding"/>
    <property type="evidence" value="ECO:0007669"/>
    <property type="project" value="UniProtKB-KW"/>
</dbReference>
<reference evidence="8 9" key="1">
    <citation type="journal article" date="2013" name="BMC Genomics">
        <title>The miniature genome of a carnivorous plant Genlisea aurea contains a low number of genes and short non-coding sequences.</title>
        <authorList>
            <person name="Leushkin E.V."/>
            <person name="Sutormin R.A."/>
            <person name="Nabieva E.R."/>
            <person name="Penin A.A."/>
            <person name="Kondrashov A.S."/>
            <person name="Logacheva M.D."/>
        </authorList>
    </citation>
    <scope>NUCLEOTIDE SEQUENCE [LARGE SCALE GENOMIC DNA]</scope>
</reference>
<dbReference type="PROSITE" id="PS50016">
    <property type="entry name" value="ZF_PHD_2"/>
    <property type="match status" value="1"/>
</dbReference>
<dbReference type="Pfam" id="PF13639">
    <property type="entry name" value="zf-RING_2"/>
    <property type="match status" value="1"/>
</dbReference>
<dbReference type="SMART" id="SM00249">
    <property type="entry name" value="PHD"/>
    <property type="match status" value="1"/>
</dbReference>
<dbReference type="Proteomes" id="UP000015453">
    <property type="component" value="Unassembled WGS sequence"/>
</dbReference>
<dbReference type="SUPFAM" id="SSF57903">
    <property type="entry name" value="FYVE/PHD zinc finger"/>
    <property type="match status" value="1"/>
</dbReference>
<evidence type="ECO:0000256" key="2">
    <source>
        <dbReference type="ARBA" id="ARBA00022771"/>
    </source>
</evidence>
<evidence type="ECO:0000313" key="9">
    <source>
        <dbReference type="Proteomes" id="UP000015453"/>
    </source>
</evidence>
<dbReference type="OrthoDB" id="365379at2759"/>
<accession>S8CNT9</accession>
<feature type="region of interest" description="Disordered" evidence="5">
    <location>
        <begin position="1"/>
        <end position="103"/>
    </location>
</feature>
<keyword evidence="9" id="KW-1185">Reference proteome</keyword>
<dbReference type="PANTHER" id="PTHR47177:SF3">
    <property type="entry name" value="F18C1.6 PROTEIN"/>
    <property type="match status" value="1"/>
</dbReference>
<feature type="compositionally biased region" description="Basic residues" evidence="5">
    <location>
        <begin position="148"/>
        <end position="159"/>
    </location>
</feature>
<evidence type="ECO:0000256" key="1">
    <source>
        <dbReference type="ARBA" id="ARBA00022723"/>
    </source>
</evidence>
<feature type="compositionally biased region" description="Acidic residues" evidence="5">
    <location>
        <begin position="8"/>
        <end position="44"/>
    </location>
</feature>
<evidence type="ECO:0000256" key="3">
    <source>
        <dbReference type="ARBA" id="ARBA00022833"/>
    </source>
</evidence>
<dbReference type="CDD" id="cd16574">
    <property type="entry name" value="RING-HC_Topors"/>
    <property type="match status" value="1"/>
</dbReference>
<feature type="compositionally biased region" description="Basic residues" evidence="5">
    <location>
        <begin position="73"/>
        <end position="86"/>
    </location>
</feature>
<dbReference type="SMART" id="SM00184">
    <property type="entry name" value="RING"/>
    <property type="match status" value="1"/>
</dbReference>
<evidence type="ECO:0008006" key="10">
    <source>
        <dbReference type="Google" id="ProtNLM"/>
    </source>
</evidence>
<evidence type="ECO:0000259" key="6">
    <source>
        <dbReference type="PROSITE" id="PS50016"/>
    </source>
</evidence>
<feature type="region of interest" description="Disordered" evidence="5">
    <location>
        <begin position="318"/>
        <end position="338"/>
    </location>
</feature>
<dbReference type="PROSITE" id="PS00518">
    <property type="entry name" value="ZF_RING_1"/>
    <property type="match status" value="1"/>
</dbReference>
<dbReference type="Gene3D" id="3.30.40.10">
    <property type="entry name" value="Zinc/RING finger domain, C3HC4 (zinc finger)"/>
    <property type="match status" value="2"/>
</dbReference>
<dbReference type="InterPro" id="IPR013083">
    <property type="entry name" value="Znf_RING/FYVE/PHD"/>
</dbReference>
<feature type="compositionally biased region" description="Basic residues" evidence="5">
    <location>
        <begin position="52"/>
        <end position="64"/>
    </location>
</feature>
<evidence type="ECO:0000256" key="4">
    <source>
        <dbReference type="PROSITE-ProRule" id="PRU00175"/>
    </source>
</evidence>
<evidence type="ECO:0000313" key="8">
    <source>
        <dbReference type="EMBL" id="EPS66461.1"/>
    </source>
</evidence>
<evidence type="ECO:0000259" key="7">
    <source>
        <dbReference type="PROSITE" id="PS50089"/>
    </source>
</evidence>
<feature type="non-terminal residue" evidence="8">
    <location>
        <position position="1"/>
    </location>
</feature>
<dbReference type="Pfam" id="PF00628">
    <property type="entry name" value="PHD"/>
    <property type="match status" value="1"/>
</dbReference>
<organism evidence="8 9">
    <name type="scientific">Genlisea aurea</name>
    <dbReference type="NCBI Taxonomy" id="192259"/>
    <lineage>
        <taxon>Eukaryota</taxon>
        <taxon>Viridiplantae</taxon>
        <taxon>Streptophyta</taxon>
        <taxon>Embryophyta</taxon>
        <taxon>Tracheophyta</taxon>
        <taxon>Spermatophyta</taxon>
        <taxon>Magnoliopsida</taxon>
        <taxon>eudicotyledons</taxon>
        <taxon>Gunneridae</taxon>
        <taxon>Pentapetalae</taxon>
        <taxon>asterids</taxon>
        <taxon>lamiids</taxon>
        <taxon>Lamiales</taxon>
        <taxon>Lentibulariaceae</taxon>
        <taxon>Genlisea</taxon>
    </lineage>
</organism>
<feature type="region of interest" description="Disordered" evidence="5">
    <location>
        <begin position="137"/>
        <end position="161"/>
    </location>
</feature>
<dbReference type="AlphaFoldDB" id="S8CNT9"/>
<gene>
    <name evidence="8" type="ORF">M569_08315</name>
</gene>
<feature type="compositionally biased region" description="Polar residues" evidence="5">
    <location>
        <begin position="318"/>
        <end position="329"/>
    </location>
</feature>
<keyword evidence="3" id="KW-0862">Zinc</keyword>
<dbReference type="InterPro" id="IPR019787">
    <property type="entry name" value="Znf_PHD-finger"/>
</dbReference>
<feature type="compositionally biased region" description="Polar residues" evidence="5">
    <location>
        <begin position="369"/>
        <end position="380"/>
    </location>
</feature>
<feature type="domain" description="RING-type" evidence="7">
    <location>
        <begin position="173"/>
        <end position="215"/>
    </location>
</feature>
<keyword evidence="2 4" id="KW-0863">Zinc-finger</keyword>
<feature type="non-terminal residue" evidence="8">
    <location>
        <position position="406"/>
    </location>
</feature>
<sequence length="406" mass="45928">EKVKVAYLDEEEEEEEEDCDDEDYDDDTDGEDDEEFIPFEEVEIISEPIKKQGFKRKKRSKSFKRSGTQKAVGARKKRTKRRKFGRRNSNPSSDSDFEASDASDYEYTISEEEREQIREANEICRRLSPSLRSSRMLETIDEEVPPVPKRKHPGKKGKQKLADITKKSVKQVCGICLSEEGKRTVVGALNCCTHYFCFACIMEWSKVESRCPLCKQRFGTIGRTVRSDGGQNVRHAVFPVPERDQVYQPSEEELRGYLDPYENVLCTECHQGGDDALMLLCDLCDSPAHTYCLGLGHEVPDGNWYCDGCRPTALASYSDTPDRGSNSNAIPVASSPASTFREPFDLNEAYVPETPLSQQLSGGGYSQSPRNNPSSPTSGSAAFTLFERRRIQRQIHQLLNNRNRLA</sequence>
<comment type="caution">
    <text evidence="8">The sequence shown here is derived from an EMBL/GenBank/DDBJ whole genome shotgun (WGS) entry which is preliminary data.</text>
</comment>
<dbReference type="InterPro" id="IPR001841">
    <property type="entry name" value="Znf_RING"/>
</dbReference>